<dbReference type="AlphaFoldDB" id="A0AAI9D2I6"/>
<evidence type="ECO:0000313" key="3">
    <source>
        <dbReference type="Proteomes" id="UP001289659"/>
    </source>
</evidence>
<dbReference type="RefSeq" id="WP_154816810.1">
    <property type="nucleotide sequence ID" value="NZ_AP019817.1"/>
</dbReference>
<evidence type="ECO:0000259" key="1">
    <source>
        <dbReference type="Pfam" id="PF26341"/>
    </source>
</evidence>
<dbReference type="InterPro" id="IPR058840">
    <property type="entry name" value="AAA_SelU"/>
</dbReference>
<dbReference type="Pfam" id="PF26341">
    <property type="entry name" value="AAA_SelU"/>
    <property type="match status" value="1"/>
</dbReference>
<organism evidence="2 3">
    <name type="scientific">Enterobacter hormaechei subsp. hoffmannii</name>
    <dbReference type="NCBI Taxonomy" id="1812934"/>
    <lineage>
        <taxon>Bacteria</taxon>
        <taxon>Pseudomonadati</taxon>
        <taxon>Pseudomonadota</taxon>
        <taxon>Gammaproteobacteria</taxon>
        <taxon>Enterobacterales</taxon>
        <taxon>Enterobacteriaceae</taxon>
        <taxon>Enterobacter</taxon>
        <taxon>Enterobacter cloacae complex</taxon>
    </lineage>
</organism>
<feature type="domain" description="tRNA 2-selenouridine synthase AAA" evidence="1">
    <location>
        <begin position="19"/>
        <end position="49"/>
    </location>
</feature>
<comment type="caution">
    <text evidence="2">The sequence shown here is derived from an EMBL/GenBank/DDBJ whole genome shotgun (WGS) entry which is preliminary data.</text>
</comment>
<dbReference type="EMBL" id="ABPNFY010000004">
    <property type="protein sequence ID" value="EMB2807165.1"/>
    <property type="molecule type" value="Genomic_DNA"/>
</dbReference>
<sequence>MIAEKSRVAATPYPAYACYYDPMYGYQLEKKAEKIVYRGTFEDIAEWLDR</sequence>
<gene>
    <name evidence="2" type="ORF">U8038_002062</name>
</gene>
<dbReference type="Proteomes" id="UP001289659">
    <property type="component" value="Unassembled WGS sequence"/>
</dbReference>
<reference evidence="2" key="1">
    <citation type="submission" date="2023-12" db="EMBL/GenBank/DDBJ databases">
        <authorList>
            <consortium name="Clinical and Environmental Microbiology Branch: Whole genome sequencing antimicrobial resistance pathogens in the healthcare setting"/>
        </authorList>
    </citation>
    <scope>NUCLEOTIDE SEQUENCE</scope>
    <source>
        <strain evidence="2">Clinical</strain>
    </source>
</reference>
<protein>
    <recommendedName>
        <fullName evidence="1">tRNA 2-selenouridine synthase AAA domain-containing protein</fullName>
    </recommendedName>
</protein>
<accession>A0AAI9D2I6</accession>
<evidence type="ECO:0000313" key="2">
    <source>
        <dbReference type="EMBL" id="EMB2807165.1"/>
    </source>
</evidence>
<proteinExistence type="predicted"/>
<name>A0AAI9D2I6_9ENTR</name>
<dbReference type="GeneID" id="99704767"/>